<organism evidence="2 3">
    <name type="scientific">Piptocephalis cylindrospora</name>
    <dbReference type="NCBI Taxonomy" id="1907219"/>
    <lineage>
        <taxon>Eukaryota</taxon>
        <taxon>Fungi</taxon>
        <taxon>Fungi incertae sedis</taxon>
        <taxon>Zoopagomycota</taxon>
        <taxon>Zoopagomycotina</taxon>
        <taxon>Zoopagomycetes</taxon>
        <taxon>Zoopagales</taxon>
        <taxon>Piptocephalidaceae</taxon>
        <taxon>Piptocephalis</taxon>
    </lineage>
</organism>
<feature type="region of interest" description="Disordered" evidence="1">
    <location>
        <begin position="126"/>
        <end position="479"/>
    </location>
</feature>
<feature type="compositionally biased region" description="Basic and acidic residues" evidence="1">
    <location>
        <begin position="349"/>
        <end position="358"/>
    </location>
</feature>
<feature type="compositionally biased region" description="Low complexity" evidence="1">
    <location>
        <begin position="329"/>
        <end position="339"/>
    </location>
</feature>
<feature type="compositionally biased region" description="Polar residues" evidence="1">
    <location>
        <begin position="42"/>
        <end position="51"/>
    </location>
</feature>
<dbReference type="EMBL" id="KZ988206">
    <property type="protein sequence ID" value="RKP12784.1"/>
    <property type="molecule type" value="Genomic_DNA"/>
</dbReference>
<evidence type="ECO:0000256" key="1">
    <source>
        <dbReference type="SAM" id="MobiDB-lite"/>
    </source>
</evidence>
<proteinExistence type="predicted"/>
<feature type="compositionally biased region" description="Basic and acidic residues" evidence="1">
    <location>
        <begin position="1"/>
        <end position="31"/>
    </location>
</feature>
<feature type="compositionally biased region" description="Low complexity" evidence="1">
    <location>
        <begin position="391"/>
        <end position="429"/>
    </location>
</feature>
<feature type="compositionally biased region" description="Polar residues" evidence="1">
    <location>
        <begin position="159"/>
        <end position="173"/>
    </location>
</feature>
<feature type="region of interest" description="Disordered" evidence="1">
    <location>
        <begin position="1"/>
        <end position="107"/>
    </location>
</feature>
<reference evidence="3" key="1">
    <citation type="journal article" date="2018" name="Nat. Microbiol.">
        <title>Leveraging single-cell genomics to expand the fungal tree of life.</title>
        <authorList>
            <person name="Ahrendt S.R."/>
            <person name="Quandt C.A."/>
            <person name="Ciobanu D."/>
            <person name="Clum A."/>
            <person name="Salamov A."/>
            <person name="Andreopoulos B."/>
            <person name="Cheng J.F."/>
            <person name="Woyke T."/>
            <person name="Pelin A."/>
            <person name="Henrissat B."/>
            <person name="Reynolds N.K."/>
            <person name="Benny G.L."/>
            <person name="Smith M.E."/>
            <person name="James T.Y."/>
            <person name="Grigoriev I.V."/>
        </authorList>
    </citation>
    <scope>NUCLEOTIDE SEQUENCE [LARGE SCALE GENOMIC DNA]</scope>
</reference>
<keyword evidence="3" id="KW-1185">Reference proteome</keyword>
<dbReference type="OrthoDB" id="9947694at2759"/>
<accession>A0A4P9Y276</accession>
<name>A0A4P9Y276_9FUNG</name>
<feature type="compositionally biased region" description="Low complexity" evidence="1">
    <location>
        <begin position="443"/>
        <end position="468"/>
    </location>
</feature>
<protein>
    <submittedName>
        <fullName evidence="2">Uncharacterized protein</fullName>
    </submittedName>
</protein>
<evidence type="ECO:0000313" key="3">
    <source>
        <dbReference type="Proteomes" id="UP000267251"/>
    </source>
</evidence>
<feature type="compositionally biased region" description="Polar residues" evidence="1">
    <location>
        <begin position="230"/>
        <end position="256"/>
    </location>
</feature>
<feature type="compositionally biased region" description="Polar residues" evidence="1">
    <location>
        <begin position="131"/>
        <end position="146"/>
    </location>
</feature>
<feature type="compositionally biased region" description="Basic and acidic residues" evidence="1">
    <location>
        <begin position="179"/>
        <end position="216"/>
    </location>
</feature>
<evidence type="ECO:0000313" key="2">
    <source>
        <dbReference type="EMBL" id="RKP12784.1"/>
    </source>
</evidence>
<sequence length="479" mass="51449">MERRKQKREERKWEPHIQHQQTKEEDERRAQGEVVPLPKSNPMASSANPSWDLSPIKANDPSDNESDIGEPPTLTLPLKATDWLLPPSHPLPGRKPGKSWIERKLGKGPQGIRETAFLVRASAARLASRSPGKSTVDSSSKKANSVATTAFKDKDKTTRPSVLVSQIKSSVSSVLGKHRREEKGDQEHHQEENAESETKLKEESVTKKAKFRETMRAMRALRSGHISPLQDVTTRPASTSPHASSRDMVSQVTRPASASPHGRQKDVTFRASRPTSTSPIAHSVIFGSGDKAKEKPVDAKTVGVGKASQPVPPLRPGAVGTQKRKRETAASAESSGTTAVKSKSSFWDRISRNKDRKGLVPARRVPRKAGDCDPIEEIGGLLSRPAKRRAVSVSTATSSAPTTASSTPTTTSSASTVVSTPPTVAKSVPRPARRTPSSLLRPTASSAAKASTRASSSAVASSTARASSFGKARRIPRSS</sequence>
<dbReference type="Proteomes" id="UP000267251">
    <property type="component" value="Unassembled WGS sequence"/>
</dbReference>
<gene>
    <name evidence="2" type="ORF">BJ684DRAFT_16767</name>
</gene>
<dbReference type="AlphaFoldDB" id="A0A4P9Y276"/>